<dbReference type="Proteomes" id="UP000224634">
    <property type="component" value="Unassembled WGS sequence"/>
</dbReference>
<dbReference type="InterPro" id="IPR019734">
    <property type="entry name" value="TPR_rpt"/>
</dbReference>
<accession>A0A2B7XZL8</accession>
<dbReference type="OrthoDB" id="4185609at2759"/>
<dbReference type="EMBL" id="PDNA01000093">
    <property type="protein sequence ID" value="PGH14470.1"/>
    <property type="molecule type" value="Genomic_DNA"/>
</dbReference>
<organism evidence="4 5">
    <name type="scientific">Polytolypa hystricis (strain UAMH7299)</name>
    <dbReference type="NCBI Taxonomy" id="1447883"/>
    <lineage>
        <taxon>Eukaryota</taxon>
        <taxon>Fungi</taxon>
        <taxon>Dikarya</taxon>
        <taxon>Ascomycota</taxon>
        <taxon>Pezizomycotina</taxon>
        <taxon>Eurotiomycetes</taxon>
        <taxon>Eurotiomycetidae</taxon>
        <taxon>Onygenales</taxon>
        <taxon>Onygenales incertae sedis</taxon>
        <taxon>Polytolypa</taxon>
    </lineage>
</organism>
<reference evidence="4 5" key="1">
    <citation type="submission" date="2017-10" db="EMBL/GenBank/DDBJ databases">
        <title>Comparative genomics in systemic dimorphic fungi from Ajellomycetaceae.</title>
        <authorList>
            <person name="Munoz J.F."/>
            <person name="Mcewen J.G."/>
            <person name="Clay O.K."/>
            <person name="Cuomo C.A."/>
        </authorList>
    </citation>
    <scope>NUCLEOTIDE SEQUENCE [LARGE SCALE GENOMIC DNA]</scope>
    <source>
        <strain evidence="4 5">UAMH7299</strain>
    </source>
</reference>
<feature type="region of interest" description="Disordered" evidence="3">
    <location>
        <begin position="395"/>
        <end position="427"/>
    </location>
</feature>
<protein>
    <recommendedName>
        <fullName evidence="6">MalT-like TPR region domain-containing protein</fullName>
    </recommendedName>
</protein>
<keyword evidence="5" id="KW-1185">Reference proteome</keyword>
<dbReference type="SUPFAM" id="SSF48452">
    <property type="entry name" value="TPR-like"/>
    <property type="match status" value="3"/>
</dbReference>
<name>A0A2B7XZL8_POLH7</name>
<dbReference type="Gene3D" id="1.25.40.10">
    <property type="entry name" value="Tetratricopeptide repeat domain"/>
    <property type="match status" value="2"/>
</dbReference>
<dbReference type="Pfam" id="PF13424">
    <property type="entry name" value="TPR_12"/>
    <property type="match status" value="1"/>
</dbReference>
<evidence type="ECO:0000313" key="5">
    <source>
        <dbReference type="Proteomes" id="UP000224634"/>
    </source>
</evidence>
<dbReference type="SMART" id="SM00028">
    <property type="entry name" value="TPR"/>
    <property type="match status" value="4"/>
</dbReference>
<gene>
    <name evidence="4" type="ORF">AJ80_05915</name>
</gene>
<evidence type="ECO:0000256" key="2">
    <source>
        <dbReference type="ARBA" id="ARBA00022803"/>
    </source>
</evidence>
<dbReference type="PANTHER" id="PTHR45641:SF19">
    <property type="entry name" value="NEPHROCYSTIN-3"/>
    <property type="match status" value="1"/>
</dbReference>
<sequence>MRERQDETQTGQHWKLASSILALSHFGCRTWMPYHTQLRPHLQSILATNAKRHREFAPNSKLANIQTLFHCGWLLRYSRDDPGLKNLLQHMFRELGADPMCPTADLLPLYELLSQNLNHLGRCKEAVTVLENIVVIQWKNLPSRLASEHELARAYHENGQPRQAAKLLENVVEVRETLPEDDPCRLASQHELAHIYRANGQFVEAVRLLKHIVSVGETTLTENHPDRLASEHELACAYRENGQPKEAVQLLERVVCVGERTFSDDHPDRLASEHELAAAYHAEGKVKKAVQLLEHVHELARVYRADKQVKRAPQLLEQVVRIGDESLNEEHPDRLASERGELARAYLSAGQTSRAVTILERVAKIREKTLDEDHPSRVEAKHDLLSAYKAQADEQLGKNGLNTATPKERYLDPPAEQCNSKKKAHQARKSVRVALKANVRKAARYTMFRWRL</sequence>
<dbReference type="Pfam" id="PF13374">
    <property type="entry name" value="TPR_10"/>
    <property type="match status" value="3"/>
</dbReference>
<dbReference type="InterPro" id="IPR011990">
    <property type="entry name" value="TPR-like_helical_dom_sf"/>
</dbReference>
<keyword evidence="2" id="KW-0802">TPR repeat</keyword>
<dbReference type="AlphaFoldDB" id="A0A2B7XZL8"/>
<comment type="caution">
    <text evidence="4">The sequence shown here is derived from an EMBL/GenBank/DDBJ whole genome shotgun (WGS) entry which is preliminary data.</text>
</comment>
<evidence type="ECO:0000313" key="4">
    <source>
        <dbReference type="EMBL" id="PGH14470.1"/>
    </source>
</evidence>
<evidence type="ECO:0000256" key="3">
    <source>
        <dbReference type="SAM" id="MobiDB-lite"/>
    </source>
</evidence>
<evidence type="ECO:0000256" key="1">
    <source>
        <dbReference type="ARBA" id="ARBA00022737"/>
    </source>
</evidence>
<dbReference type="PANTHER" id="PTHR45641">
    <property type="entry name" value="TETRATRICOPEPTIDE REPEAT PROTEIN (AFU_ORTHOLOGUE AFUA_6G03870)"/>
    <property type="match status" value="1"/>
</dbReference>
<proteinExistence type="predicted"/>
<keyword evidence="1" id="KW-0677">Repeat</keyword>
<dbReference type="STRING" id="1447883.A0A2B7XZL8"/>
<evidence type="ECO:0008006" key="6">
    <source>
        <dbReference type="Google" id="ProtNLM"/>
    </source>
</evidence>